<dbReference type="AlphaFoldDB" id="X6MMN7"/>
<keyword evidence="1" id="KW-0175">Coiled coil</keyword>
<feature type="transmembrane region" description="Helical" evidence="2">
    <location>
        <begin position="116"/>
        <end position="135"/>
    </location>
</feature>
<proteinExistence type="predicted"/>
<reference evidence="3 4" key="1">
    <citation type="journal article" date="2013" name="Curr. Biol.">
        <title>The Genome of the Foraminiferan Reticulomyxa filosa.</title>
        <authorList>
            <person name="Glockner G."/>
            <person name="Hulsmann N."/>
            <person name="Schleicher M."/>
            <person name="Noegel A.A."/>
            <person name="Eichinger L."/>
            <person name="Gallinger C."/>
            <person name="Pawlowski J."/>
            <person name="Sierra R."/>
            <person name="Euteneuer U."/>
            <person name="Pillet L."/>
            <person name="Moustafa A."/>
            <person name="Platzer M."/>
            <person name="Groth M."/>
            <person name="Szafranski K."/>
            <person name="Schliwa M."/>
        </authorList>
    </citation>
    <scope>NUCLEOTIDE SEQUENCE [LARGE SCALE GENOMIC DNA]</scope>
</reference>
<sequence>MATVNNISDKLQLALGFFFILEVDEWMYEVFINDFDVLDEEDFVIEDESAEADKTQTENKDVEKNQVDEEAELAKIWDKKARQAVRWGVVLSILMIWAVVYSAIVWHLLSCPVLDSFKIFFFFKIFTLWFQIYCVPEF</sequence>
<protein>
    <submittedName>
        <fullName evidence="3">Uncharacterized protein</fullName>
    </submittedName>
</protein>
<evidence type="ECO:0000313" key="4">
    <source>
        <dbReference type="Proteomes" id="UP000023152"/>
    </source>
</evidence>
<evidence type="ECO:0000256" key="2">
    <source>
        <dbReference type="SAM" id="Phobius"/>
    </source>
</evidence>
<accession>X6MMN7</accession>
<dbReference type="Proteomes" id="UP000023152">
    <property type="component" value="Unassembled WGS sequence"/>
</dbReference>
<keyword evidence="2" id="KW-1133">Transmembrane helix</keyword>
<keyword evidence="2" id="KW-0472">Membrane</keyword>
<gene>
    <name evidence="3" type="ORF">RFI_22235</name>
</gene>
<feature type="coiled-coil region" evidence="1">
    <location>
        <begin position="45"/>
        <end position="72"/>
    </location>
</feature>
<evidence type="ECO:0000313" key="3">
    <source>
        <dbReference type="EMBL" id="ETO15129.1"/>
    </source>
</evidence>
<feature type="transmembrane region" description="Helical" evidence="2">
    <location>
        <begin position="84"/>
        <end position="104"/>
    </location>
</feature>
<evidence type="ECO:0000256" key="1">
    <source>
        <dbReference type="SAM" id="Coils"/>
    </source>
</evidence>
<keyword evidence="2" id="KW-0812">Transmembrane</keyword>
<name>X6MMN7_RETFI</name>
<keyword evidence="4" id="KW-1185">Reference proteome</keyword>
<comment type="caution">
    <text evidence="3">The sequence shown here is derived from an EMBL/GenBank/DDBJ whole genome shotgun (WGS) entry which is preliminary data.</text>
</comment>
<dbReference type="EMBL" id="ASPP01019439">
    <property type="protein sequence ID" value="ETO15129.1"/>
    <property type="molecule type" value="Genomic_DNA"/>
</dbReference>
<organism evidence="3 4">
    <name type="scientific">Reticulomyxa filosa</name>
    <dbReference type="NCBI Taxonomy" id="46433"/>
    <lineage>
        <taxon>Eukaryota</taxon>
        <taxon>Sar</taxon>
        <taxon>Rhizaria</taxon>
        <taxon>Retaria</taxon>
        <taxon>Foraminifera</taxon>
        <taxon>Monothalamids</taxon>
        <taxon>Reticulomyxidae</taxon>
        <taxon>Reticulomyxa</taxon>
    </lineage>
</organism>